<proteinExistence type="predicted"/>
<name>A0A1M2V2H5_TRAPU</name>
<keyword evidence="3" id="KW-1185">Reference proteome</keyword>
<feature type="compositionally biased region" description="Basic and acidic residues" evidence="1">
    <location>
        <begin position="24"/>
        <end position="34"/>
    </location>
</feature>
<dbReference type="Proteomes" id="UP000184267">
    <property type="component" value="Unassembled WGS sequence"/>
</dbReference>
<dbReference type="OrthoDB" id="4202165at2759"/>
<dbReference type="OMA" id="KDPRDHF"/>
<evidence type="ECO:0000313" key="2">
    <source>
        <dbReference type="EMBL" id="OJT01780.1"/>
    </source>
</evidence>
<feature type="region of interest" description="Disordered" evidence="1">
    <location>
        <begin position="1"/>
        <end position="45"/>
    </location>
</feature>
<dbReference type="EMBL" id="MNAD01001723">
    <property type="protein sequence ID" value="OJT01780.1"/>
    <property type="molecule type" value="Genomic_DNA"/>
</dbReference>
<dbReference type="AlphaFoldDB" id="A0A1M2V2H5"/>
<gene>
    <name evidence="2" type="ORF">TRAPUB_7836</name>
</gene>
<protein>
    <submittedName>
        <fullName evidence="2">Uncharacterized protein</fullName>
    </submittedName>
</protein>
<evidence type="ECO:0000256" key="1">
    <source>
        <dbReference type="SAM" id="MobiDB-lite"/>
    </source>
</evidence>
<evidence type="ECO:0000313" key="3">
    <source>
        <dbReference type="Proteomes" id="UP000184267"/>
    </source>
</evidence>
<reference evidence="2 3" key="1">
    <citation type="submission" date="2016-10" db="EMBL/GenBank/DDBJ databases">
        <title>Genome sequence of the basidiomycete white-rot fungus Trametes pubescens.</title>
        <authorList>
            <person name="Makela M.R."/>
            <person name="Granchi Z."/>
            <person name="Peng M."/>
            <person name="De Vries R.P."/>
            <person name="Grigoriev I."/>
            <person name="Riley R."/>
            <person name="Hilden K."/>
        </authorList>
    </citation>
    <scope>NUCLEOTIDE SEQUENCE [LARGE SCALE GENOMIC DNA]</scope>
    <source>
        <strain evidence="2 3">FBCC735</strain>
    </source>
</reference>
<organism evidence="2 3">
    <name type="scientific">Trametes pubescens</name>
    <name type="common">White-rot fungus</name>
    <dbReference type="NCBI Taxonomy" id="154538"/>
    <lineage>
        <taxon>Eukaryota</taxon>
        <taxon>Fungi</taxon>
        <taxon>Dikarya</taxon>
        <taxon>Basidiomycota</taxon>
        <taxon>Agaricomycotina</taxon>
        <taxon>Agaricomycetes</taxon>
        <taxon>Polyporales</taxon>
        <taxon>Polyporaceae</taxon>
        <taxon>Trametes</taxon>
    </lineage>
</organism>
<sequence length="88" mass="9768">MPQTATTTHDHLTPSPSTPLLARPAKDPRDHFQEAHPNAPSASDIYASSPEQLVDKALHALQEAGVQLIEWKTLLFRRMGVPVFFKVL</sequence>
<comment type="caution">
    <text evidence="2">The sequence shown here is derived from an EMBL/GenBank/DDBJ whole genome shotgun (WGS) entry which is preliminary data.</text>
</comment>
<accession>A0A1M2V2H5</accession>